<reference evidence="1 2" key="1">
    <citation type="submission" date="2018-01" db="EMBL/GenBank/DDBJ databases">
        <title>Draft Genome Sequence of Pseudomonas gingeri NCPPB 3146 (LMG 5327), a White Line Reaction Producer.</title>
        <authorList>
            <person name="Rokni-Zadeh H."/>
            <person name="Bahrami T."/>
            <person name="Zarvandi S."/>
            <person name="Changi-Ashtiani M."/>
            <person name="De Mot R."/>
        </authorList>
    </citation>
    <scope>NUCLEOTIDE SEQUENCE [LARGE SCALE GENOMIC DNA]</scope>
    <source>
        <strain evidence="2">NCPPB 3146 \ LMG 5327</strain>
    </source>
</reference>
<comment type="caution">
    <text evidence="1">The sequence shown here is derived from an EMBL/GenBank/DDBJ whole genome shotgun (WGS) entry which is preliminary data.</text>
</comment>
<evidence type="ECO:0000313" key="1">
    <source>
        <dbReference type="EMBL" id="PNQ94202.1"/>
    </source>
</evidence>
<keyword evidence="2" id="KW-1185">Reference proteome</keyword>
<proteinExistence type="predicted"/>
<protein>
    <submittedName>
        <fullName evidence="1">Protein GbcA</fullName>
    </submittedName>
</protein>
<gene>
    <name evidence="1" type="ORF">CCU68_02515</name>
</gene>
<evidence type="ECO:0000313" key="2">
    <source>
        <dbReference type="Proteomes" id="UP000236232"/>
    </source>
</evidence>
<dbReference type="EMBL" id="POWE01000027">
    <property type="protein sequence ID" value="PNQ94202.1"/>
    <property type="molecule type" value="Genomic_DNA"/>
</dbReference>
<sequence>MLAILRKRRGDHLPIRDIGMLIATSPQRPGVGRRERIRPCRPWIRFVSLPPPHSLHTKTPDVHLA</sequence>
<organism evidence="1 2">
    <name type="scientific">Pseudomonas gingeri NCPPB 3146 = LMG 5327</name>
    <dbReference type="NCBI Taxonomy" id="707248"/>
    <lineage>
        <taxon>Bacteria</taxon>
        <taxon>Pseudomonadati</taxon>
        <taxon>Pseudomonadota</taxon>
        <taxon>Gammaproteobacteria</taxon>
        <taxon>Pseudomonadales</taxon>
        <taxon>Pseudomonadaceae</taxon>
        <taxon>Pseudomonas</taxon>
    </lineage>
</organism>
<dbReference type="Proteomes" id="UP000236232">
    <property type="component" value="Unassembled WGS sequence"/>
</dbReference>
<accession>A0ABX4YB10</accession>
<name>A0ABX4YB10_9PSED</name>